<dbReference type="InterPro" id="IPR007484">
    <property type="entry name" value="Peptidase_M28"/>
</dbReference>
<keyword evidence="9" id="KW-0812">Transmembrane</keyword>
<keyword evidence="6 9" id="KW-1133">Transmembrane helix</keyword>
<comment type="function">
    <text evidence="1">May be involved in vacuolar sorting and osmoregulation.</text>
</comment>
<keyword evidence="5" id="KW-0926">Vacuole</keyword>
<dbReference type="OrthoDB" id="9762302at2"/>
<dbReference type="PANTHER" id="PTHR12147">
    <property type="entry name" value="METALLOPEPTIDASE M28 FAMILY MEMBER"/>
    <property type="match status" value="1"/>
</dbReference>
<evidence type="ECO:0000256" key="9">
    <source>
        <dbReference type="SAM" id="Phobius"/>
    </source>
</evidence>
<feature type="transmembrane region" description="Helical" evidence="9">
    <location>
        <begin position="420"/>
        <end position="438"/>
    </location>
</feature>
<evidence type="ECO:0000256" key="1">
    <source>
        <dbReference type="ARBA" id="ARBA00003273"/>
    </source>
</evidence>
<comment type="similarity">
    <text evidence="3">Belongs to the peptidase M28 family.</text>
</comment>
<accession>A0A167F8U8</accession>
<dbReference type="PANTHER" id="PTHR12147:SF58">
    <property type="entry name" value="VACUOLAR MEMBRANE PROTEASE"/>
    <property type="match status" value="1"/>
</dbReference>
<dbReference type="KEGG" id="pcx:LPB68_01010"/>
<proteinExistence type="inferred from homology"/>
<feature type="transmembrane region" description="Helical" evidence="9">
    <location>
        <begin position="529"/>
        <end position="547"/>
    </location>
</feature>
<dbReference type="EMBL" id="LSFN01000005">
    <property type="protein sequence ID" value="OAB76311.1"/>
    <property type="molecule type" value="Genomic_DNA"/>
</dbReference>
<protein>
    <recommendedName>
        <fullName evidence="4">Vacuolar membrane protease</fullName>
    </recommendedName>
    <alternativeName>
        <fullName evidence="8">FXNA-related family protease 1</fullName>
    </alternativeName>
</protein>
<dbReference type="STRING" id="1763538.LPB68_01010"/>
<keyword evidence="9" id="KW-0472">Membrane</keyword>
<evidence type="ECO:0000256" key="6">
    <source>
        <dbReference type="ARBA" id="ARBA00022989"/>
    </source>
</evidence>
<name>A0A167F8U8_9BACL</name>
<gene>
    <name evidence="11" type="ORF">PNBC_02515</name>
</gene>
<dbReference type="InterPro" id="IPR045175">
    <property type="entry name" value="M28_fam"/>
</dbReference>
<dbReference type="Gene3D" id="3.40.630.10">
    <property type="entry name" value="Zn peptidases"/>
    <property type="match status" value="1"/>
</dbReference>
<keyword evidence="12" id="KW-1185">Reference proteome</keyword>
<dbReference type="GO" id="GO:0008235">
    <property type="term" value="F:metalloexopeptidase activity"/>
    <property type="evidence" value="ECO:0007669"/>
    <property type="project" value="InterPro"/>
</dbReference>
<feature type="transmembrane region" description="Helical" evidence="9">
    <location>
        <begin position="345"/>
        <end position="365"/>
    </location>
</feature>
<dbReference type="AlphaFoldDB" id="A0A167F8U8"/>
<dbReference type="Pfam" id="PF04389">
    <property type="entry name" value="Peptidase_M28"/>
    <property type="match status" value="1"/>
</dbReference>
<evidence type="ECO:0000256" key="3">
    <source>
        <dbReference type="ARBA" id="ARBA00010918"/>
    </source>
</evidence>
<sequence>MNHYQFEQPIREQHQVKYTTTKWVNRIGIPIIIVGAILIGLLQIKSPEPADLNAQPDSFSSARAMEKLQMIAKEPHPIETPEHDKVRDYLISELEGLGLSPEVQKTFVTNEWRGHKFSGNIENIITRIPGTDNSKAVMIAGHYDSVPTSPGAADDGAAIAAMLETVRTLQVSGPLKNDVILLMSDGEEAGLLGAKAFTDEHPWAKDVGLVLNFEARGNKGESFMFETSEQNGWIVKEFLKAAPQPLAYSLLYNIYKLMPNDTDLTIFREGGLAGLNFAFGSGLDAYHQPIDTPENLDQASLQHHGEYMLSLTQHFGNLDLTQVEQEDRVYFNVIGWNVISYPESLATWFMILGVLLFAITVWHGIRRGHIHLKGMTGGFLITLLNLGIIYGVVTLLWNGLKAIVSEDEYISLLLDPQISLYYLLGLLILTVTTSFLLIRFLSRYIRTKNLWMGSLFLWLILCIVTTLYLTGGSYLFTWPLIFSLIGMNVSFLNREGSLTWISAVFATVGFILLTPMIRLVNDMMTLDLAGILMTVSGLAFTLIYPVFCRRN</sequence>
<keyword evidence="7" id="KW-0325">Glycoprotein</keyword>
<dbReference type="Proteomes" id="UP000077134">
    <property type="component" value="Unassembled WGS sequence"/>
</dbReference>
<evidence type="ECO:0000256" key="2">
    <source>
        <dbReference type="ARBA" id="ARBA00004128"/>
    </source>
</evidence>
<evidence type="ECO:0000313" key="12">
    <source>
        <dbReference type="Proteomes" id="UP000077134"/>
    </source>
</evidence>
<feature type="transmembrane region" description="Helical" evidence="9">
    <location>
        <begin position="23"/>
        <end position="44"/>
    </location>
</feature>
<dbReference type="RefSeq" id="WP_068654909.1">
    <property type="nucleotide sequence ID" value="NZ_CP017770.1"/>
</dbReference>
<dbReference type="SUPFAM" id="SSF53187">
    <property type="entry name" value="Zn-dependent exopeptidases"/>
    <property type="match status" value="1"/>
</dbReference>
<feature type="transmembrane region" description="Helical" evidence="9">
    <location>
        <begin position="475"/>
        <end position="491"/>
    </location>
</feature>
<feature type="transmembrane region" description="Helical" evidence="9">
    <location>
        <begin position="498"/>
        <end position="517"/>
    </location>
</feature>
<dbReference type="GO" id="GO:0005774">
    <property type="term" value="C:vacuolar membrane"/>
    <property type="evidence" value="ECO:0007669"/>
    <property type="project" value="UniProtKB-SubCell"/>
</dbReference>
<comment type="subcellular location">
    <subcellularLocation>
        <location evidence="2">Vacuole membrane</location>
        <topology evidence="2">Multi-pass membrane protein</topology>
    </subcellularLocation>
</comment>
<evidence type="ECO:0000259" key="10">
    <source>
        <dbReference type="Pfam" id="PF04389"/>
    </source>
</evidence>
<evidence type="ECO:0000256" key="7">
    <source>
        <dbReference type="ARBA" id="ARBA00023180"/>
    </source>
</evidence>
<reference evidence="11 12" key="1">
    <citation type="submission" date="2016-02" db="EMBL/GenBank/DDBJ databases">
        <title>Paenibacillus sp. LPB0068, isolated from Crassostrea gigas.</title>
        <authorList>
            <person name="Shin S.-K."/>
            <person name="Yi H."/>
        </authorList>
    </citation>
    <scope>NUCLEOTIDE SEQUENCE [LARGE SCALE GENOMIC DNA]</scope>
    <source>
        <strain evidence="11 12">LPB0068</strain>
    </source>
</reference>
<dbReference type="GO" id="GO:0006508">
    <property type="term" value="P:proteolysis"/>
    <property type="evidence" value="ECO:0007669"/>
    <property type="project" value="InterPro"/>
</dbReference>
<feature type="domain" description="Peptidase M28" evidence="10">
    <location>
        <begin position="123"/>
        <end position="311"/>
    </location>
</feature>
<evidence type="ECO:0000256" key="5">
    <source>
        <dbReference type="ARBA" id="ARBA00022554"/>
    </source>
</evidence>
<comment type="caution">
    <text evidence="11">The sequence shown here is derived from an EMBL/GenBank/DDBJ whole genome shotgun (WGS) entry which is preliminary data.</text>
</comment>
<evidence type="ECO:0000313" key="11">
    <source>
        <dbReference type="EMBL" id="OAB76311.1"/>
    </source>
</evidence>
<evidence type="ECO:0000256" key="4">
    <source>
        <dbReference type="ARBA" id="ARBA00017435"/>
    </source>
</evidence>
<feature type="transmembrane region" description="Helical" evidence="9">
    <location>
        <begin position="377"/>
        <end position="400"/>
    </location>
</feature>
<feature type="transmembrane region" description="Helical" evidence="9">
    <location>
        <begin position="450"/>
        <end position="469"/>
    </location>
</feature>
<organism evidence="11 12">
    <name type="scientific">Paenibacillus crassostreae</name>
    <dbReference type="NCBI Taxonomy" id="1763538"/>
    <lineage>
        <taxon>Bacteria</taxon>
        <taxon>Bacillati</taxon>
        <taxon>Bacillota</taxon>
        <taxon>Bacilli</taxon>
        <taxon>Bacillales</taxon>
        <taxon>Paenibacillaceae</taxon>
        <taxon>Paenibacillus</taxon>
    </lineage>
</organism>
<evidence type="ECO:0000256" key="8">
    <source>
        <dbReference type="ARBA" id="ARBA00031512"/>
    </source>
</evidence>